<proteinExistence type="predicted"/>
<dbReference type="Proteomes" id="UP000044841">
    <property type="component" value="Unassembled WGS sequence"/>
</dbReference>
<dbReference type="EMBL" id="CYGV01001363">
    <property type="protein sequence ID" value="CUA73253.1"/>
    <property type="molecule type" value="Genomic_DNA"/>
</dbReference>
<name>A0A0K6G4G2_9AGAM</name>
<dbReference type="AlphaFoldDB" id="A0A0K6G4G2"/>
<gene>
    <name evidence="1" type="ORF">RSOLAG22IIIB_10669</name>
</gene>
<protein>
    <submittedName>
        <fullName evidence="1">Uncharacterized protein</fullName>
    </submittedName>
</protein>
<keyword evidence="2" id="KW-1185">Reference proteome</keyword>
<accession>A0A0K6G4G2</accession>
<organism evidence="1 2">
    <name type="scientific">Rhizoctonia solani</name>
    <dbReference type="NCBI Taxonomy" id="456999"/>
    <lineage>
        <taxon>Eukaryota</taxon>
        <taxon>Fungi</taxon>
        <taxon>Dikarya</taxon>
        <taxon>Basidiomycota</taxon>
        <taxon>Agaricomycotina</taxon>
        <taxon>Agaricomycetes</taxon>
        <taxon>Cantharellales</taxon>
        <taxon>Ceratobasidiaceae</taxon>
        <taxon>Rhizoctonia</taxon>
    </lineage>
</organism>
<evidence type="ECO:0000313" key="2">
    <source>
        <dbReference type="Proteomes" id="UP000044841"/>
    </source>
</evidence>
<sequence>MAQYRWAYFLNDQELIDLYKACDGKLGTYDPDNFDDILHARRAFFQYLMPGRVRVWYASLDGEDGIVFFIGKPVPDIYKAVKRDLAKRCSELFERHPNPCIVVPNSLGLKWDLSRDKVRHRLHLLEFLQSDRKGDLYPLAPEEIARLQVEYGVSGPSSSPAA</sequence>
<reference evidence="1 2" key="1">
    <citation type="submission" date="2015-07" db="EMBL/GenBank/DDBJ databases">
        <authorList>
            <person name="Noorani M."/>
        </authorList>
    </citation>
    <scope>NUCLEOTIDE SEQUENCE [LARGE SCALE GENOMIC DNA]</scope>
    <source>
        <strain evidence="1">BBA 69670</strain>
    </source>
</reference>
<evidence type="ECO:0000313" key="1">
    <source>
        <dbReference type="EMBL" id="CUA73253.1"/>
    </source>
</evidence>